<organism evidence="1 2">
    <name type="scientific">Naganishia onofrii</name>
    <dbReference type="NCBI Taxonomy" id="1851511"/>
    <lineage>
        <taxon>Eukaryota</taxon>
        <taxon>Fungi</taxon>
        <taxon>Dikarya</taxon>
        <taxon>Basidiomycota</taxon>
        <taxon>Agaricomycotina</taxon>
        <taxon>Tremellomycetes</taxon>
        <taxon>Filobasidiales</taxon>
        <taxon>Filobasidiaceae</taxon>
        <taxon>Naganishia</taxon>
    </lineage>
</organism>
<reference evidence="1" key="1">
    <citation type="submission" date="2023-04" db="EMBL/GenBank/DDBJ databases">
        <title>Draft Genome sequencing of Naganishia species isolated from polar environments using Oxford Nanopore Technology.</title>
        <authorList>
            <person name="Leo P."/>
            <person name="Venkateswaran K."/>
        </authorList>
    </citation>
    <scope>NUCLEOTIDE SEQUENCE</scope>
    <source>
        <strain evidence="1">DBVPG 5303</strain>
    </source>
</reference>
<name>A0ACC2XNL6_9TREE</name>
<dbReference type="EMBL" id="JASBWV010000008">
    <property type="protein sequence ID" value="KAJ9124964.1"/>
    <property type="molecule type" value="Genomic_DNA"/>
</dbReference>
<evidence type="ECO:0000313" key="2">
    <source>
        <dbReference type="Proteomes" id="UP001234202"/>
    </source>
</evidence>
<protein>
    <submittedName>
        <fullName evidence="1">Uncharacterized protein</fullName>
    </submittedName>
</protein>
<accession>A0ACC2XNL6</accession>
<dbReference type="Proteomes" id="UP001234202">
    <property type="component" value="Unassembled WGS sequence"/>
</dbReference>
<sequence length="388" mass="43110">MSTPSDPVNPCPGLPLIHSYSYHSALPLEDVMTVKEDGESVKETWIMGIDEAGRGPAYCPKSFQVELEELGFDDSKALSPETRDRLWNAFTEYPNLCYSSNILSPQDISKHMLKRVPFNLNRQAEPAKCFVGIDDRFDTGYAEARGEHHGHALGPAPAWEAKLSEIFPELTFTVRPKADSLYKVVSAASIIAKVTRDRIIENWIHPESPRLPMCLKAVPVQAASKEKGKKKAVGRNGKGKGAKKAAAVDAVGMDDEEAQEPVRKRRKLQEFDSETLTEEAESLGVETPIEKDGDELHVMMVEERGSGYPSDPKTQAYLRAAFDPIFGYPSIVRFSWGTVKIAMDKNGVPCTWIDDPILTNRMKFFDSAHDQGKPKMWKEIGLASVGEL</sequence>
<proteinExistence type="predicted"/>
<keyword evidence="2" id="KW-1185">Reference proteome</keyword>
<evidence type="ECO:0000313" key="1">
    <source>
        <dbReference type="EMBL" id="KAJ9124964.1"/>
    </source>
</evidence>
<comment type="caution">
    <text evidence="1">The sequence shown here is derived from an EMBL/GenBank/DDBJ whole genome shotgun (WGS) entry which is preliminary data.</text>
</comment>
<gene>
    <name evidence="1" type="ORF">QFC24_002896</name>
</gene>